<keyword evidence="11" id="KW-1185">Reference proteome</keyword>
<dbReference type="Proteomes" id="UP000800036">
    <property type="component" value="Unassembled WGS sequence"/>
</dbReference>
<keyword evidence="5" id="KW-0963">Cytoplasm</keyword>
<dbReference type="EMBL" id="ML976657">
    <property type="protein sequence ID" value="KAF1979970.1"/>
    <property type="molecule type" value="Genomic_DNA"/>
</dbReference>
<dbReference type="InterPro" id="IPR050756">
    <property type="entry name" value="CSN3"/>
</dbReference>
<evidence type="ECO:0000256" key="5">
    <source>
        <dbReference type="ARBA" id="ARBA00022490"/>
    </source>
</evidence>
<dbReference type="GO" id="GO:0008180">
    <property type="term" value="C:COP9 signalosome"/>
    <property type="evidence" value="ECO:0007669"/>
    <property type="project" value="UniProtKB-KW"/>
</dbReference>
<dbReference type="GO" id="GO:0006511">
    <property type="term" value="P:ubiquitin-dependent protein catabolic process"/>
    <property type="evidence" value="ECO:0007669"/>
    <property type="project" value="TreeGrafter"/>
</dbReference>
<evidence type="ECO:0000313" key="10">
    <source>
        <dbReference type="EMBL" id="KAF1979970.1"/>
    </source>
</evidence>
<evidence type="ECO:0000256" key="4">
    <source>
        <dbReference type="ARBA" id="ARBA00014878"/>
    </source>
</evidence>
<dbReference type="GO" id="GO:0005737">
    <property type="term" value="C:cytoplasm"/>
    <property type="evidence" value="ECO:0007669"/>
    <property type="project" value="UniProtKB-SubCell"/>
</dbReference>
<feature type="compositionally biased region" description="Acidic residues" evidence="8">
    <location>
        <begin position="480"/>
        <end position="495"/>
    </location>
</feature>
<evidence type="ECO:0000256" key="8">
    <source>
        <dbReference type="SAM" id="MobiDB-lite"/>
    </source>
</evidence>
<evidence type="ECO:0000259" key="9">
    <source>
        <dbReference type="PROSITE" id="PS50250"/>
    </source>
</evidence>
<evidence type="ECO:0000256" key="1">
    <source>
        <dbReference type="ARBA" id="ARBA00004123"/>
    </source>
</evidence>
<dbReference type="OrthoDB" id="29061at2759"/>
<feature type="region of interest" description="Disordered" evidence="8">
    <location>
        <begin position="463"/>
        <end position="495"/>
    </location>
</feature>
<proteinExistence type="inferred from homology"/>
<sequence length="495" mass="55170">MSAELVTLLANFQPDAQELQQRCNYDKEAREFVKHVSGLSQAQALKGADSPQDPLHLLDPTANAIAYAYTLRHRIEATNKRSPEQLQPELPLWNKLVLFLESFDPVQMRYAGGEWKKLVEHVEQIARNVGASALAIAPIRSAMFRLDPTTGTFTSTHLNFIRLCMETRSYKAALPVLDNYIHSLPTTIAKETLEDLEYSVVASDSVTSGEYINLKSGHTNKISLTDLQEYYVLGAMAYLGEGRFKDALHFLEHVLVTPANNALNGLMLEAYKKWVLINCLADQSYKMPPRTMSSTAVKNCKNAAKAYEALADAFQQLNNLPKLKAQVNAGMEIWEEDGNAGLVEQLVQHQNRAYLTRLSRTFSAIPVSNIANNVGSSVEQVATFVDSLIQQGLLNARLDDSAAGAVLRFYLDPTQGPLAQTEKQQQQALFEQTQRTKALAEQVKDADYRLSITREYVEWVKRQKKKNSAGGGGGDPMDVTFDDGDMDEDIMSDMR</sequence>
<keyword evidence="7" id="KW-0539">Nucleus</keyword>
<evidence type="ECO:0000256" key="6">
    <source>
        <dbReference type="ARBA" id="ARBA00022790"/>
    </source>
</evidence>
<evidence type="ECO:0000313" key="11">
    <source>
        <dbReference type="Proteomes" id="UP000800036"/>
    </source>
</evidence>
<comment type="similarity">
    <text evidence="3">Belongs to the CSN3 family.</text>
</comment>
<keyword evidence="6" id="KW-0736">Signalosome</keyword>
<evidence type="ECO:0000256" key="2">
    <source>
        <dbReference type="ARBA" id="ARBA00004496"/>
    </source>
</evidence>
<dbReference type="SUPFAM" id="SSF46785">
    <property type="entry name" value="Winged helix' DNA-binding domain"/>
    <property type="match status" value="1"/>
</dbReference>
<dbReference type="InterPro" id="IPR036390">
    <property type="entry name" value="WH_DNA-bd_sf"/>
</dbReference>
<dbReference type="PANTHER" id="PTHR10758">
    <property type="entry name" value="26S PROTEASOME NON-ATPASE REGULATORY SUBUNIT 3/COP9 SIGNALOSOME COMPLEX SUBUNIT 3"/>
    <property type="match status" value="1"/>
</dbReference>
<name>A0A6A5VTR7_9PLEO</name>
<reference evidence="10" key="1">
    <citation type="journal article" date="2020" name="Stud. Mycol.">
        <title>101 Dothideomycetes genomes: a test case for predicting lifestyles and emergence of pathogens.</title>
        <authorList>
            <person name="Haridas S."/>
            <person name="Albert R."/>
            <person name="Binder M."/>
            <person name="Bloem J."/>
            <person name="Labutti K."/>
            <person name="Salamov A."/>
            <person name="Andreopoulos B."/>
            <person name="Baker S."/>
            <person name="Barry K."/>
            <person name="Bills G."/>
            <person name="Bluhm B."/>
            <person name="Cannon C."/>
            <person name="Castanera R."/>
            <person name="Culley D."/>
            <person name="Daum C."/>
            <person name="Ezra D."/>
            <person name="Gonzalez J."/>
            <person name="Henrissat B."/>
            <person name="Kuo A."/>
            <person name="Liang C."/>
            <person name="Lipzen A."/>
            <person name="Lutzoni F."/>
            <person name="Magnuson J."/>
            <person name="Mondo S."/>
            <person name="Nolan M."/>
            <person name="Ohm R."/>
            <person name="Pangilinan J."/>
            <person name="Park H.-J."/>
            <person name="Ramirez L."/>
            <person name="Alfaro M."/>
            <person name="Sun H."/>
            <person name="Tritt A."/>
            <person name="Yoshinaga Y."/>
            <person name="Zwiers L.-H."/>
            <person name="Turgeon B."/>
            <person name="Goodwin S."/>
            <person name="Spatafora J."/>
            <person name="Crous P."/>
            <person name="Grigoriev I."/>
        </authorList>
    </citation>
    <scope>NUCLEOTIDE SEQUENCE</scope>
    <source>
        <strain evidence="10">CBS 107.79</strain>
    </source>
</reference>
<protein>
    <recommendedName>
        <fullName evidence="4">COP9 signalosome complex subunit 3</fullName>
    </recommendedName>
</protein>
<dbReference type="PROSITE" id="PS50250">
    <property type="entry name" value="PCI"/>
    <property type="match status" value="1"/>
</dbReference>
<feature type="domain" description="PCI" evidence="9">
    <location>
        <begin position="243"/>
        <end position="412"/>
    </location>
</feature>
<evidence type="ECO:0000256" key="7">
    <source>
        <dbReference type="ARBA" id="ARBA00023242"/>
    </source>
</evidence>
<dbReference type="AlphaFoldDB" id="A0A6A5VTR7"/>
<dbReference type="Pfam" id="PF22788">
    <property type="entry name" value="COP9_hel_rpt"/>
    <property type="match status" value="1"/>
</dbReference>
<dbReference type="Pfam" id="PF01399">
    <property type="entry name" value="PCI"/>
    <property type="match status" value="1"/>
</dbReference>
<evidence type="ECO:0000256" key="3">
    <source>
        <dbReference type="ARBA" id="ARBA00007084"/>
    </source>
</evidence>
<gene>
    <name evidence="10" type="ORF">BU23DRAFT_549136</name>
</gene>
<dbReference type="InterPro" id="IPR055089">
    <property type="entry name" value="COP9_N"/>
</dbReference>
<dbReference type="InterPro" id="IPR000717">
    <property type="entry name" value="PCI_dom"/>
</dbReference>
<organism evidence="10 11">
    <name type="scientific">Bimuria novae-zelandiae CBS 107.79</name>
    <dbReference type="NCBI Taxonomy" id="1447943"/>
    <lineage>
        <taxon>Eukaryota</taxon>
        <taxon>Fungi</taxon>
        <taxon>Dikarya</taxon>
        <taxon>Ascomycota</taxon>
        <taxon>Pezizomycotina</taxon>
        <taxon>Dothideomycetes</taxon>
        <taxon>Pleosporomycetidae</taxon>
        <taxon>Pleosporales</taxon>
        <taxon>Massarineae</taxon>
        <taxon>Didymosphaeriaceae</taxon>
        <taxon>Bimuria</taxon>
    </lineage>
</organism>
<accession>A0A6A5VTR7</accession>
<comment type="subcellular location">
    <subcellularLocation>
        <location evidence="2">Cytoplasm</location>
    </subcellularLocation>
    <subcellularLocation>
        <location evidence="1">Nucleus</location>
    </subcellularLocation>
</comment>
<dbReference type="PANTHER" id="PTHR10758:SF1">
    <property type="entry name" value="COP9 SIGNALOSOME COMPLEX SUBUNIT 3"/>
    <property type="match status" value="1"/>
</dbReference>